<keyword evidence="1" id="KW-1133">Transmembrane helix</keyword>
<reference evidence="3" key="1">
    <citation type="submission" date="2016-10" db="EMBL/GenBank/DDBJ databases">
        <authorList>
            <person name="Varghese N."/>
        </authorList>
    </citation>
    <scope>NUCLEOTIDE SEQUENCE [LARGE SCALE GENOMIC DNA]</scope>
    <source>
        <strain evidence="3">DSM 45096 / BCRC 16803 / CGMCC 4.1857 / CIP 109030 / JCM 12277 / KCTC 19219 / NBRC 100920 / 33214</strain>
    </source>
</reference>
<dbReference type="NCBIfam" id="NF047719">
    <property type="entry name" value="SCO6745_fam_HTH"/>
    <property type="match status" value="1"/>
</dbReference>
<keyword evidence="1" id="KW-0812">Transmembrane</keyword>
<dbReference type="AlphaFoldDB" id="A0A1H7XCP2"/>
<evidence type="ECO:0008006" key="4">
    <source>
        <dbReference type="Google" id="ProtNLM"/>
    </source>
</evidence>
<dbReference type="InterPro" id="IPR054058">
    <property type="entry name" value="HTH_67"/>
</dbReference>
<gene>
    <name evidence="2" type="ORF">SAMN05414137_123114</name>
</gene>
<dbReference type="EMBL" id="FOAZ01000023">
    <property type="protein sequence ID" value="SEM31586.1"/>
    <property type="molecule type" value="Genomic_DNA"/>
</dbReference>
<dbReference type="eggNOG" id="COG1846">
    <property type="taxonomic scope" value="Bacteria"/>
</dbReference>
<feature type="transmembrane region" description="Helical" evidence="1">
    <location>
        <begin position="31"/>
        <end position="50"/>
    </location>
</feature>
<protein>
    <recommendedName>
        <fullName evidence="4">SalK</fullName>
    </recommendedName>
</protein>
<accession>A0A1H7XCP2</accession>
<dbReference type="STRING" id="235985.SAMN05414137_123114"/>
<evidence type="ECO:0000313" key="3">
    <source>
        <dbReference type="Proteomes" id="UP000183015"/>
    </source>
</evidence>
<sequence>MWVAAPYSVAMTTRPFDLRAARAMRDGLDPYYAAIVFSPAAVGVFGSLGLDAWSAYFAGRAAPLGAASEGLVEAVFFHFEPSMVATNTAKVRAAGTPEELLALRLEAADAALRDALGAEALDSAEMAEAAELAAVAAAACTSAGRPLGAANAALPLPEAPHLKLWQTVTTLREWRGDGHNTALLASGLDAVEVLVNAVAAGRERRSSIQPRRGWSDAEWEAAEQRLHDRHLLTEEGGLTLRGRELREEIEDLTDRLSLAPWQALGREGTHRLHELARPWSTVIAERFLGKYRPEPYPSA</sequence>
<keyword evidence="1" id="KW-0472">Membrane</keyword>
<dbReference type="Pfam" id="PF21863">
    <property type="entry name" value="HTH_67"/>
    <property type="match status" value="1"/>
</dbReference>
<organism evidence="2 3">
    <name type="scientific">Streptacidiphilus jiangxiensis</name>
    <dbReference type="NCBI Taxonomy" id="235985"/>
    <lineage>
        <taxon>Bacteria</taxon>
        <taxon>Bacillati</taxon>
        <taxon>Actinomycetota</taxon>
        <taxon>Actinomycetes</taxon>
        <taxon>Kitasatosporales</taxon>
        <taxon>Streptomycetaceae</taxon>
        <taxon>Streptacidiphilus</taxon>
    </lineage>
</organism>
<evidence type="ECO:0000256" key="1">
    <source>
        <dbReference type="SAM" id="Phobius"/>
    </source>
</evidence>
<name>A0A1H7XCP2_STRJI</name>
<keyword evidence="3" id="KW-1185">Reference proteome</keyword>
<evidence type="ECO:0000313" key="2">
    <source>
        <dbReference type="EMBL" id="SEM31586.1"/>
    </source>
</evidence>
<proteinExistence type="predicted"/>
<dbReference type="Proteomes" id="UP000183015">
    <property type="component" value="Unassembled WGS sequence"/>
</dbReference>